<accession>A0A0P7W8K4</accession>
<keyword evidence="1" id="KW-0812">Transmembrane</keyword>
<keyword evidence="1" id="KW-1133">Transmembrane helix</keyword>
<evidence type="ECO:0000313" key="2">
    <source>
        <dbReference type="EMBL" id="CUX80565.1"/>
    </source>
</evidence>
<feature type="transmembrane region" description="Helical" evidence="1">
    <location>
        <begin position="62"/>
        <end position="83"/>
    </location>
</feature>
<dbReference type="Proteomes" id="UP000050413">
    <property type="component" value="Unassembled WGS sequence"/>
</dbReference>
<evidence type="ECO:0000256" key="1">
    <source>
        <dbReference type="SAM" id="Phobius"/>
    </source>
</evidence>
<organism evidence="3 4">
    <name type="scientific">Roseibaca calidilacus</name>
    <dbReference type="NCBI Taxonomy" id="1666912"/>
    <lineage>
        <taxon>Bacteria</taxon>
        <taxon>Pseudomonadati</taxon>
        <taxon>Pseudomonadota</taxon>
        <taxon>Alphaproteobacteria</taxon>
        <taxon>Rhodobacterales</taxon>
        <taxon>Paracoccaceae</taxon>
        <taxon>Roseinatronobacter</taxon>
    </lineage>
</organism>
<evidence type="ECO:0000313" key="5">
    <source>
        <dbReference type="Proteomes" id="UP000182045"/>
    </source>
</evidence>
<dbReference type="Pfam" id="PF11188">
    <property type="entry name" value="DUF2975"/>
    <property type="match status" value="1"/>
</dbReference>
<evidence type="ECO:0008006" key="6">
    <source>
        <dbReference type="Google" id="ProtNLM"/>
    </source>
</evidence>
<dbReference type="AlphaFoldDB" id="A0A0P7W8K4"/>
<reference evidence="2 5" key="2">
    <citation type="submission" date="2016-01" db="EMBL/GenBank/DDBJ databases">
        <authorList>
            <person name="Varghese N."/>
        </authorList>
    </citation>
    <scope>NUCLEOTIDE SEQUENCE [LARGE SCALE GENOMIC DNA]</scope>
    <source>
        <strain evidence="2 5">HL-91</strain>
    </source>
</reference>
<evidence type="ECO:0000313" key="3">
    <source>
        <dbReference type="EMBL" id="KPP93495.1"/>
    </source>
</evidence>
<sequence length="175" mass="19398">MQRIQYMATALLPVMGVFCLFYIFVTGHDALDQALWSPDRWYESRYADPAAQITAFTRGVAAVLWVLPVIAGLAAVFMAIYVLNLVRQGVLFDERIARGFRFAGLATALSGGLGLLMVCLAPMIFSWHNPSGPLAPRFYFHSDTAGLIVCGAMFWLVGWIMREAIRIANDNEGFV</sequence>
<dbReference type="STRING" id="1666912.Ga0058931_1208"/>
<protein>
    <recommendedName>
        <fullName evidence="6">DUF2975 domain-containing protein</fullName>
    </recommendedName>
</protein>
<dbReference type="EMBL" id="FBYC01000004">
    <property type="protein sequence ID" value="CUX80565.1"/>
    <property type="molecule type" value="Genomic_DNA"/>
</dbReference>
<comment type="caution">
    <text evidence="3">The sequence shown here is derived from an EMBL/GenBank/DDBJ whole genome shotgun (WGS) entry which is preliminary data.</text>
</comment>
<proteinExistence type="predicted"/>
<gene>
    <name evidence="2" type="ORF">Ga0058931_1208</name>
    <name evidence="3" type="ORF">HLUCCA05_11005</name>
</gene>
<dbReference type="InterPro" id="IPR021354">
    <property type="entry name" value="DUF2975"/>
</dbReference>
<dbReference type="RefSeq" id="WP_141655893.1">
    <property type="nucleotide sequence ID" value="NZ_FBYC01000004.1"/>
</dbReference>
<reference evidence="3 4" key="1">
    <citation type="submission" date="2015-09" db="EMBL/GenBank/DDBJ databases">
        <title>Identification and resolution of microdiversity through metagenomic sequencing of parallel consortia.</title>
        <authorList>
            <person name="Nelson W.C."/>
            <person name="Romine M.F."/>
            <person name="Lindemann S.R."/>
        </authorList>
    </citation>
    <scope>NUCLEOTIDE SEQUENCE [LARGE SCALE GENOMIC DNA]</scope>
    <source>
        <strain evidence="3">HL-91</strain>
    </source>
</reference>
<keyword evidence="1" id="KW-0472">Membrane</keyword>
<evidence type="ECO:0000313" key="4">
    <source>
        <dbReference type="Proteomes" id="UP000050413"/>
    </source>
</evidence>
<keyword evidence="5" id="KW-1185">Reference proteome</keyword>
<name>A0A0P7W8K4_9RHOB</name>
<feature type="transmembrane region" description="Helical" evidence="1">
    <location>
        <begin position="103"/>
        <end position="125"/>
    </location>
</feature>
<dbReference type="EMBL" id="LJSG01000008">
    <property type="protein sequence ID" value="KPP93495.1"/>
    <property type="molecule type" value="Genomic_DNA"/>
</dbReference>
<dbReference type="Proteomes" id="UP000182045">
    <property type="component" value="Unassembled WGS sequence"/>
</dbReference>
<feature type="transmembrane region" description="Helical" evidence="1">
    <location>
        <begin position="7"/>
        <end position="25"/>
    </location>
</feature>
<feature type="transmembrane region" description="Helical" evidence="1">
    <location>
        <begin position="145"/>
        <end position="161"/>
    </location>
</feature>
<dbReference type="OrthoDB" id="7849390at2"/>